<keyword evidence="3 6" id="KW-0732">Signal</keyword>
<evidence type="ECO:0000313" key="10">
    <source>
        <dbReference type="Proteomes" id="UP001179363"/>
    </source>
</evidence>
<dbReference type="SUPFAM" id="SSF48452">
    <property type="entry name" value="TPR-like"/>
    <property type="match status" value="1"/>
</dbReference>
<keyword evidence="4" id="KW-0472">Membrane</keyword>
<dbReference type="InterPro" id="IPR011990">
    <property type="entry name" value="TPR-like_helical_dom_sf"/>
</dbReference>
<feature type="domain" description="RagB/SusD" evidence="7">
    <location>
        <begin position="359"/>
        <end position="527"/>
    </location>
</feature>
<evidence type="ECO:0000256" key="4">
    <source>
        <dbReference type="ARBA" id="ARBA00023136"/>
    </source>
</evidence>
<accession>A0ABS9EDJ5</accession>
<protein>
    <submittedName>
        <fullName evidence="9">RagB/SusD family nutrient uptake outer membrane protein</fullName>
    </submittedName>
</protein>
<feature type="signal peptide" evidence="6">
    <location>
        <begin position="1"/>
        <end position="18"/>
    </location>
</feature>
<gene>
    <name evidence="9" type="ORF">L1I30_01035</name>
</gene>
<comment type="subcellular location">
    <subcellularLocation>
        <location evidence="1">Cell outer membrane</location>
    </subcellularLocation>
</comment>
<feature type="domain" description="SusD-like N-terminal" evidence="8">
    <location>
        <begin position="98"/>
        <end position="226"/>
    </location>
</feature>
<evidence type="ECO:0000259" key="7">
    <source>
        <dbReference type="Pfam" id="PF07980"/>
    </source>
</evidence>
<dbReference type="InterPro" id="IPR012944">
    <property type="entry name" value="SusD_RagB_dom"/>
</dbReference>
<evidence type="ECO:0000256" key="6">
    <source>
        <dbReference type="SAM" id="SignalP"/>
    </source>
</evidence>
<dbReference type="EMBL" id="JAKGTH010000006">
    <property type="protein sequence ID" value="MCF4100239.1"/>
    <property type="molecule type" value="Genomic_DNA"/>
</dbReference>
<dbReference type="InterPro" id="IPR033985">
    <property type="entry name" value="SusD-like_N"/>
</dbReference>
<dbReference type="Pfam" id="PF07980">
    <property type="entry name" value="SusD_RagB"/>
    <property type="match status" value="1"/>
</dbReference>
<reference evidence="9" key="1">
    <citation type="submission" date="2022-01" db="EMBL/GenBank/DDBJ databases">
        <title>Gillisia lutea sp. nov., isolated from marine plastic residues from the Malvarosa beach (Valencia, Spain).</title>
        <authorList>
            <person name="Vidal-Verdu A."/>
            <person name="Molina-Menor E."/>
            <person name="Satari L."/>
            <person name="Pascual J."/>
            <person name="Pereto J."/>
            <person name="Porcar M."/>
        </authorList>
    </citation>
    <scope>NUCLEOTIDE SEQUENCE</scope>
    <source>
        <strain evidence="9">M10.2A</strain>
    </source>
</reference>
<name>A0ABS9EDJ5_9FLAO</name>
<dbReference type="Gene3D" id="1.25.40.390">
    <property type="match status" value="1"/>
</dbReference>
<evidence type="ECO:0000256" key="3">
    <source>
        <dbReference type="ARBA" id="ARBA00022729"/>
    </source>
</evidence>
<dbReference type="Proteomes" id="UP001179363">
    <property type="component" value="Unassembled WGS sequence"/>
</dbReference>
<evidence type="ECO:0000256" key="5">
    <source>
        <dbReference type="ARBA" id="ARBA00023237"/>
    </source>
</evidence>
<dbReference type="RefSeq" id="WP_236132389.1">
    <property type="nucleotide sequence ID" value="NZ_JAKGTH010000006.1"/>
</dbReference>
<proteinExistence type="inferred from homology"/>
<evidence type="ECO:0000256" key="2">
    <source>
        <dbReference type="ARBA" id="ARBA00006275"/>
    </source>
</evidence>
<comment type="caution">
    <text evidence="9">The sequence shown here is derived from an EMBL/GenBank/DDBJ whole genome shotgun (WGS) entry which is preliminary data.</text>
</comment>
<keyword evidence="5" id="KW-0998">Cell outer membrane</keyword>
<sequence>MKKLNIYFLIASVLLTTACSKDFLDAEPVTEVTDANFYNTPEDAYSALVGCYDGMQVATGISGLSYPVASMILSDDFFGGTGNADGYGIQAVDEFDINRSPSDQNLYENLWSAYYKGIYRCNILINKMDQINWEGNEELRSTYESEARTIRAYLYFQMVKLWGNIPLLTEASTENIPQASPEEVYKVIAEDLSFAAENLESVGYSQVEAGRITKWAAKSLLGRVYLYYTGYYGASDLVGMVDKSQALAHLEDVIANSGHALVPEFANLWPAASIDDFAGENNEEIVFSVKYTFTSDYNGNTDGNHWLVMLGIREFSHYPYGSGWGITVNPKIYDAFDDGDTRREASIIAIDEEEIPFDKIENQREYTGYYTKKYTPMINEEGNSLVTELGGVDFQIGQFQDFYAIRYSDVLLMAAELGSPSAQTYFDEVRQRAYGDSYSQRTVNLENIQEERRLEFALEGIRYWDLLRRGVSAAASEIATSTTLLNGGVETTKTISESNITTTGGLQQIPSNQITLSNGVLVQNPGW</sequence>
<evidence type="ECO:0000313" key="9">
    <source>
        <dbReference type="EMBL" id="MCF4100239.1"/>
    </source>
</evidence>
<dbReference type="CDD" id="cd08977">
    <property type="entry name" value="SusD"/>
    <property type="match status" value="1"/>
</dbReference>
<keyword evidence="10" id="KW-1185">Reference proteome</keyword>
<feature type="chain" id="PRO_5045090787" evidence="6">
    <location>
        <begin position="19"/>
        <end position="527"/>
    </location>
</feature>
<organism evidence="9 10">
    <name type="scientific">Gillisia lutea</name>
    <dbReference type="NCBI Taxonomy" id="2909668"/>
    <lineage>
        <taxon>Bacteria</taxon>
        <taxon>Pseudomonadati</taxon>
        <taxon>Bacteroidota</taxon>
        <taxon>Flavobacteriia</taxon>
        <taxon>Flavobacteriales</taxon>
        <taxon>Flavobacteriaceae</taxon>
        <taxon>Gillisia</taxon>
    </lineage>
</organism>
<evidence type="ECO:0000259" key="8">
    <source>
        <dbReference type="Pfam" id="PF14322"/>
    </source>
</evidence>
<dbReference type="PROSITE" id="PS51257">
    <property type="entry name" value="PROKAR_LIPOPROTEIN"/>
    <property type="match status" value="1"/>
</dbReference>
<comment type="similarity">
    <text evidence="2">Belongs to the SusD family.</text>
</comment>
<evidence type="ECO:0000256" key="1">
    <source>
        <dbReference type="ARBA" id="ARBA00004442"/>
    </source>
</evidence>
<dbReference type="Pfam" id="PF14322">
    <property type="entry name" value="SusD-like_3"/>
    <property type="match status" value="1"/>
</dbReference>